<feature type="compositionally biased region" description="Low complexity" evidence="1">
    <location>
        <begin position="1178"/>
        <end position="1188"/>
    </location>
</feature>
<sequence>MVRLFLEQNPPSEAVHATVVGFIVLIFIVARVLTTRGFAAFRPGVNLRAIVTWLSVMSLTLMVIYSALLARLLFTQSMAGSYQAPEAPPTLYDPPSDIATNITWPVKVDLEDMSSNRIILKLSQCGLMSSLLLLNTYWCHHVEMLVDEGNFMSKSEMFMYWGFAGVVLVLPMAVLLGVGLGLGNWKAASNASDICLLLFGLVVIIGYILTCRRLQALERDSRNVNGGDTSTTLQLAYYIYCVYWLLGSFAAIMILGVLYKIQLVNPEEHLVLAQAINDLQGALWSTLIIMVYPAAMFLLYPSVDVLTQPEYDPGSRFQKRDKKSVKDAKRIRESLYLEGDFSHSVDGHHSSLHGLTTRPSLTLQQQQQVQQQILHDQQQFIHYRRERMGSLTAAVNEMQLIEEEEAKAGSIEMTGQPSAAQKESLKESQSAYKDKAWGDKTNGSEQPYGSGTGSYVANPVYETEDAKVNKWMTQHGDMDRAGLIDNLEMTLPPDQQQKYTWNNSSSPSMSPPSTYASIPMENTTTPSNTGLSKEAPAPASAHATTTSSTSKSTPKPVAPLTGILKTRNSTGSTRSSVGQNPFELATLASPLSRAPLSHANLAPAYGARTSSVQTPAQVASPRRSSENALVKRRASNSGKSQSASSTPSPNPTTDSPSPSPSGQQRRSNVTARVDASALALAAQQQVFQHHPNLPQTPPFKSRTSKDGSEGVEIDYFGIRSASLDMSHASSTPTEIQQLALSPPMTGFLMADPYPSAGTRFDQDVSTTLSLSDSQEDVMAGIDSYSKRSGANVSSKKYRAPPPPIPTGGSYTSPYRSYTVPTTPTTPITPPGVRPHRSVDAIVDRKLLEMAGRMYEDHVVPAHILQSASAKSSPQTETPPSGSETSGQKQSQPTQPQSPTRAMSPPLKSPHRVRESFENRGQGSDPATPPSPASTASPTIQSSSTLPRPLTPAWYETKTNFASTNEVLNHYNAVMRGGSFHKQQEQQQQQQRQQQQQQQEASGGYYSRAVGPLDTVGPEYTYTQTPTAPAPVTRPSFPQERTGSADSFGVVRRSSSSRKPFDSDKPIAPPAELSLTHQVPHRQQPQADRHSFMMPSESISAYSTWTGDLSDVTNTSGEVSVGAFADRKQATSNYHPNGSSGSSDKDHSDEHDVRKSQASGYSMGSSFGAGGSSPRQSAGGYSNYSNNSGPLVVPAGLSSVGTLQLPQGSPSSSKRQTGPKNRGSSSGTGSGHSSFTGSSSGNSGGVIGTPIANKMNQMRLSAFGPGEEDADVARQGRGSDAGIGSSREFCLGETDPVSEELEKVTQHEWLDRRTAVKKDSKNRLEQLQKQQALDDPRGEQERQQQIENEANVSRRRQEHLEEPYSLNSVYFKSTAELELGLFDPSSSSPANISTAAAESSYMFLRQALASSNPETSGESVTSTSATTVTTPTTAATTPSPHPSQPSSRPPTVSPTQSFFPSPTLSRADIQTQDDSQGVHDEEVYVRSPTYGSPYANHQNQLYYDSVDSIATLRDNRGVFSSPSGAPGQFQQRRHPLSSSSSPQPQPSPPGTGLASPSPTPSFSSASQRYQRYQQQQQQQQAGSTSTSPTPLSSYPVYQHTPGSPTSPRSAGSPSPQPYYPSSSLHSPTGASLTVLGPSQYRITTAAGPASPGQHHHQLHQGEDGHGNEPEARSPVQRTSSRLTNLTSGESEYQWESAELNHHRWEMMENTHHRK</sequence>
<feature type="compositionally biased region" description="Polar residues" evidence="1">
    <location>
        <begin position="1674"/>
        <end position="1689"/>
    </location>
</feature>
<feature type="compositionally biased region" description="Polar residues" evidence="1">
    <location>
        <begin position="1198"/>
        <end position="1218"/>
    </location>
</feature>
<feature type="compositionally biased region" description="Low complexity" evidence="1">
    <location>
        <begin position="532"/>
        <end position="559"/>
    </location>
</feature>
<feature type="compositionally biased region" description="Pro residues" evidence="1">
    <location>
        <begin position="1438"/>
        <end position="1451"/>
    </location>
</feature>
<keyword evidence="4" id="KW-1185">Reference proteome</keyword>
<organism evidence="3 4">
    <name type="scientific">Podila minutissima</name>
    <dbReference type="NCBI Taxonomy" id="64525"/>
    <lineage>
        <taxon>Eukaryota</taxon>
        <taxon>Fungi</taxon>
        <taxon>Fungi incertae sedis</taxon>
        <taxon>Mucoromycota</taxon>
        <taxon>Mortierellomycotina</taxon>
        <taxon>Mortierellomycetes</taxon>
        <taxon>Mortierellales</taxon>
        <taxon>Mortierellaceae</taxon>
        <taxon>Podila</taxon>
    </lineage>
</organism>
<feature type="compositionally biased region" description="Polar residues" evidence="1">
    <location>
        <begin position="566"/>
        <end position="578"/>
    </location>
</feature>
<evidence type="ECO:0000313" key="3">
    <source>
        <dbReference type="EMBL" id="KAF9325706.1"/>
    </source>
</evidence>
<feature type="compositionally biased region" description="Low complexity" evidence="1">
    <location>
        <begin position="635"/>
        <end position="656"/>
    </location>
</feature>
<feature type="transmembrane region" description="Helical" evidence="2">
    <location>
        <begin position="50"/>
        <end position="74"/>
    </location>
</feature>
<feature type="transmembrane region" description="Helical" evidence="2">
    <location>
        <begin position="158"/>
        <end position="182"/>
    </location>
</feature>
<feature type="compositionally biased region" description="Polar residues" evidence="1">
    <location>
        <begin position="866"/>
        <end position="883"/>
    </location>
</feature>
<feature type="compositionally biased region" description="Low complexity" evidence="1">
    <location>
        <begin position="1017"/>
        <end position="1034"/>
    </location>
</feature>
<feature type="transmembrane region" description="Helical" evidence="2">
    <location>
        <begin position="282"/>
        <end position="300"/>
    </location>
</feature>
<feature type="compositionally biased region" description="Low complexity" evidence="1">
    <location>
        <begin position="932"/>
        <end position="944"/>
    </location>
</feature>
<evidence type="ECO:0000313" key="4">
    <source>
        <dbReference type="Proteomes" id="UP000696485"/>
    </source>
</evidence>
<feature type="region of interest" description="Disordered" evidence="1">
    <location>
        <begin position="978"/>
        <end position="1088"/>
    </location>
</feature>
<feature type="region of interest" description="Disordered" evidence="1">
    <location>
        <begin position="866"/>
        <end position="950"/>
    </location>
</feature>
<feature type="region of interest" description="Disordered" evidence="1">
    <location>
        <begin position="787"/>
        <end position="814"/>
    </location>
</feature>
<feature type="compositionally biased region" description="Low complexity" evidence="1">
    <location>
        <begin position="1222"/>
        <end position="1240"/>
    </location>
</feature>
<protein>
    <submittedName>
        <fullName evidence="3">Uncharacterized protein</fullName>
    </submittedName>
</protein>
<feature type="region of interest" description="Disordered" evidence="1">
    <location>
        <begin position="607"/>
        <end position="671"/>
    </location>
</feature>
<feature type="region of interest" description="Disordered" evidence="1">
    <location>
        <begin position="1410"/>
        <end position="1463"/>
    </location>
</feature>
<feature type="transmembrane region" description="Helical" evidence="2">
    <location>
        <begin position="194"/>
        <end position="215"/>
    </location>
</feature>
<feature type="region of interest" description="Disordered" evidence="1">
    <location>
        <begin position="1315"/>
        <end position="1366"/>
    </location>
</feature>
<reference evidence="3" key="1">
    <citation type="journal article" date="2020" name="Fungal Divers.">
        <title>Resolving the Mortierellaceae phylogeny through synthesis of multi-gene phylogenetics and phylogenomics.</title>
        <authorList>
            <person name="Vandepol N."/>
            <person name="Liber J."/>
            <person name="Desiro A."/>
            <person name="Na H."/>
            <person name="Kennedy M."/>
            <person name="Barry K."/>
            <person name="Grigoriev I.V."/>
            <person name="Miller A.N."/>
            <person name="O'Donnell K."/>
            <person name="Stajich J.E."/>
            <person name="Bonito G."/>
        </authorList>
    </citation>
    <scope>NUCLEOTIDE SEQUENCE</scope>
    <source>
        <strain evidence="3">NVP1</strain>
    </source>
</reference>
<feature type="region of interest" description="Disordered" evidence="1">
    <location>
        <begin position="407"/>
        <end position="454"/>
    </location>
</feature>
<feature type="compositionally biased region" description="Polar residues" evidence="1">
    <location>
        <begin position="1452"/>
        <end position="1463"/>
    </location>
</feature>
<feature type="compositionally biased region" description="Basic and acidic residues" evidence="1">
    <location>
        <begin position="1658"/>
        <end position="1670"/>
    </location>
</feature>
<evidence type="ECO:0000256" key="2">
    <source>
        <dbReference type="SAM" id="Phobius"/>
    </source>
</evidence>
<feature type="compositionally biased region" description="Low complexity" evidence="1">
    <location>
        <begin position="1412"/>
        <end position="1437"/>
    </location>
</feature>
<feature type="compositionally biased region" description="Polar residues" evidence="1">
    <location>
        <begin position="1074"/>
        <end position="1085"/>
    </location>
</feature>
<comment type="caution">
    <text evidence="3">The sequence shown here is derived from an EMBL/GenBank/DDBJ whole genome shotgun (WGS) entry which is preliminary data.</text>
</comment>
<feature type="compositionally biased region" description="Low complexity" evidence="1">
    <location>
        <begin position="884"/>
        <end position="899"/>
    </location>
</feature>
<feature type="compositionally biased region" description="Low complexity" evidence="1">
    <location>
        <begin position="984"/>
        <end position="999"/>
    </location>
</feature>
<gene>
    <name evidence="3" type="ORF">BG006_010818</name>
</gene>
<evidence type="ECO:0000256" key="1">
    <source>
        <dbReference type="SAM" id="MobiDB-lite"/>
    </source>
</evidence>
<feature type="compositionally biased region" description="Polar residues" evidence="1">
    <location>
        <begin position="441"/>
        <end position="454"/>
    </location>
</feature>
<feature type="compositionally biased region" description="Basic and acidic residues" evidence="1">
    <location>
        <begin position="1315"/>
        <end position="1343"/>
    </location>
</feature>
<feature type="compositionally biased region" description="Low complexity" evidence="1">
    <location>
        <begin position="1553"/>
        <end position="1594"/>
    </location>
</feature>
<feature type="compositionally biased region" description="Low complexity" evidence="1">
    <location>
        <begin position="504"/>
        <end position="513"/>
    </location>
</feature>
<feature type="compositionally biased region" description="Polar residues" evidence="1">
    <location>
        <begin position="608"/>
        <end position="617"/>
    </location>
</feature>
<feature type="region of interest" description="Disordered" evidence="1">
    <location>
        <begin position="496"/>
        <end position="578"/>
    </location>
</feature>
<feature type="transmembrane region" description="Helical" evidence="2">
    <location>
        <begin position="235"/>
        <end position="261"/>
    </location>
</feature>
<keyword evidence="2" id="KW-0812">Transmembrane</keyword>
<feature type="region of interest" description="Disordered" evidence="1">
    <location>
        <begin position="1514"/>
        <end position="1693"/>
    </location>
</feature>
<accession>A0A9P5SGE8</accession>
<feature type="compositionally biased region" description="Low complexity" evidence="1">
    <location>
        <begin position="1608"/>
        <end position="1626"/>
    </location>
</feature>
<keyword evidence="2" id="KW-0472">Membrane</keyword>
<feature type="region of interest" description="Disordered" evidence="1">
    <location>
        <begin position="1122"/>
        <end position="1290"/>
    </location>
</feature>
<feature type="region of interest" description="Disordered" evidence="1">
    <location>
        <begin position="688"/>
        <end position="708"/>
    </location>
</feature>
<dbReference type="Proteomes" id="UP000696485">
    <property type="component" value="Unassembled WGS sequence"/>
</dbReference>
<keyword evidence="2" id="KW-1133">Transmembrane helix</keyword>
<name>A0A9P5SGE8_9FUNG</name>
<feature type="compositionally biased region" description="Basic and acidic residues" evidence="1">
    <location>
        <begin position="1142"/>
        <end position="1154"/>
    </location>
</feature>
<dbReference type="EMBL" id="JAAAUY010000883">
    <property type="protein sequence ID" value="KAF9325706.1"/>
    <property type="molecule type" value="Genomic_DNA"/>
</dbReference>
<feature type="compositionally biased region" description="Polar residues" evidence="1">
    <location>
        <begin position="413"/>
        <end position="431"/>
    </location>
</feature>
<proteinExistence type="predicted"/>
<feature type="transmembrane region" description="Helical" evidence="2">
    <location>
        <begin position="12"/>
        <end position="30"/>
    </location>
</feature>
<feature type="compositionally biased region" description="Polar residues" evidence="1">
    <location>
        <begin position="514"/>
        <end position="531"/>
    </location>
</feature>